<keyword evidence="4" id="KW-1185">Reference proteome</keyword>
<protein>
    <recommendedName>
        <fullName evidence="2">Inner membrane protein YgaP-like transmembrane domain-containing protein</fullName>
    </recommendedName>
</protein>
<keyword evidence="1" id="KW-0472">Membrane</keyword>
<dbReference type="PATRIC" id="fig|1227739.3.peg.2146"/>
<name>W8EY87_9BACT</name>
<reference evidence="3 4" key="1">
    <citation type="submission" date="2014-01" db="EMBL/GenBank/DDBJ databases">
        <title>Complete genome sequence of ionizing-radiation resistance bacterium Hymenobacter swuensis DY53.</title>
        <authorList>
            <person name="Jung J.-H."/>
            <person name="Jeong S.-W."/>
            <person name="Joe M.-H."/>
            <person name="Cho y.-j."/>
            <person name="Kim M.-K."/>
            <person name="Lim S.-Y."/>
        </authorList>
    </citation>
    <scope>NUCLEOTIDE SEQUENCE [LARGE SCALE GENOMIC DNA]</scope>
    <source>
        <strain evidence="3 4">DY53</strain>
    </source>
</reference>
<proteinExistence type="predicted"/>
<dbReference type="AlphaFoldDB" id="W8EY87"/>
<dbReference type="STRING" id="1227739.Hsw_1928"/>
<keyword evidence="1" id="KW-1133">Transmembrane helix</keyword>
<sequence length="96" mass="10518">MNEAQTYLRRTWPFLLFNSLSIMQQNVGSLERGIRILLGATLAALLVGRNLLPPALQLWVAALVVPVALVLLGTGILGYCPLYALFGLNTHHPPRV</sequence>
<feature type="domain" description="Inner membrane protein YgaP-like transmembrane" evidence="2">
    <location>
        <begin position="23"/>
        <end position="92"/>
    </location>
</feature>
<dbReference type="InterPro" id="IPR021309">
    <property type="entry name" value="YgaP-like_TM"/>
</dbReference>
<gene>
    <name evidence="3" type="ORF">Hsw_1928</name>
</gene>
<keyword evidence="1" id="KW-0812">Transmembrane</keyword>
<feature type="transmembrane region" description="Helical" evidence="1">
    <location>
        <begin position="33"/>
        <end position="52"/>
    </location>
</feature>
<feature type="transmembrane region" description="Helical" evidence="1">
    <location>
        <begin position="58"/>
        <end position="86"/>
    </location>
</feature>
<evidence type="ECO:0000313" key="4">
    <source>
        <dbReference type="Proteomes" id="UP000019423"/>
    </source>
</evidence>
<organism evidence="3 4">
    <name type="scientific">Hymenobacter swuensis DY53</name>
    <dbReference type="NCBI Taxonomy" id="1227739"/>
    <lineage>
        <taxon>Bacteria</taxon>
        <taxon>Pseudomonadati</taxon>
        <taxon>Bacteroidota</taxon>
        <taxon>Cytophagia</taxon>
        <taxon>Cytophagales</taxon>
        <taxon>Hymenobacteraceae</taxon>
        <taxon>Hymenobacter</taxon>
    </lineage>
</organism>
<dbReference type="KEGG" id="hsw:Hsw_1928"/>
<dbReference type="HOGENOM" id="CLU_176022_4_1_10"/>
<evidence type="ECO:0000259" key="2">
    <source>
        <dbReference type="Pfam" id="PF11127"/>
    </source>
</evidence>
<dbReference type="EMBL" id="CP007145">
    <property type="protein sequence ID" value="AHJ97523.1"/>
    <property type="molecule type" value="Genomic_DNA"/>
</dbReference>
<dbReference type="Pfam" id="PF11127">
    <property type="entry name" value="YgaP-like_TM"/>
    <property type="match status" value="1"/>
</dbReference>
<evidence type="ECO:0000313" key="3">
    <source>
        <dbReference type="EMBL" id="AHJ97523.1"/>
    </source>
</evidence>
<evidence type="ECO:0000256" key="1">
    <source>
        <dbReference type="SAM" id="Phobius"/>
    </source>
</evidence>
<dbReference type="Proteomes" id="UP000019423">
    <property type="component" value="Chromosome"/>
</dbReference>
<accession>W8EY87</accession>